<evidence type="ECO:0000313" key="2">
    <source>
        <dbReference type="EMBL" id="KAK9096560.1"/>
    </source>
</evidence>
<protein>
    <submittedName>
        <fullName evidence="2">Uncharacterized protein</fullName>
    </submittedName>
</protein>
<evidence type="ECO:0000313" key="3">
    <source>
        <dbReference type="Proteomes" id="UP001417504"/>
    </source>
</evidence>
<evidence type="ECO:0000256" key="1">
    <source>
        <dbReference type="SAM" id="Phobius"/>
    </source>
</evidence>
<dbReference type="EMBL" id="JBBNAE010000009">
    <property type="protein sequence ID" value="KAK9096560.1"/>
    <property type="molecule type" value="Genomic_DNA"/>
</dbReference>
<comment type="caution">
    <text evidence="2">The sequence shown here is derived from an EMBL/GenBank/DDBJ whole genome shotgun (WGS) entry which is preliminary data.</text>
</comment>
<sequence>MGMLILTTKKCSMLILTDDEEMVDGNIDDKDEEMVNANIDDEEKVNFEVWDGEIYSFEFCQIDVLIVVFVPIYKFLDDVMELKYKSKSSFAESKLLKKVLQSSCLLQFSVMLGHSYWTVETISALQRLNQLGKTLAFGVPDLVHDLCKKMLGDSGRACPWCSVLSPTRELAQQSVSSDLDEFEGFVGNDENDGEDLGGFAEDIRAYAMVLLAQYLDLCGGHRAISHGIGLKVQPKQDDLLQGTTLYVPALVICFVFISSNKKMRLYSNHEEEAASICDEEMVDGDANINEEELVDGDANIDDEEMVDANIDNADEEIVDANIDD</sequence>
<organism evidence="2 3">
    <name type="scientific">Stephania japonica</name>
    <dbReference type="NCBI Taxonomy" id="461633"/>
    <lineage>
        <taxon>Eukaryota</taxon>
        <taxon>Viridiplantae</taxon>
        <taxon>Streptophyta</taxon>
        <taxon>Embryophyta</taxon>
        <taxon>Tracheophyta</taxon>
        <taxon>Spermatophyta</taxon>
        <taxon>Magnoliopsida</taxon>
        <taxon>Ranunculales</taxon>
        <taxon>Menispermaceae</taxon>
        <taxon>Menispermoideae</taxon>
        <taxon>Cissampelideae</taxon>
        <taxon>Stephania</taxon>
    </lineage>
</organism>
<keyword evidence="3" id="KW-1185">Reference proteome</keyword>
<keyword evidence="1" id="KW-1133">Transmembrane helix</keyword>
<keyword evidence="1" id="KW-0812">Transmembrane</keyword>
<proteinExistence type="predicted"/>
<gene>
    <name evidence="2" type="ORF">Sjap_022057</name>
</gene>
<reference evidence="2 3" key="1">
    <citation type="submission" date="2024-01" db="EMBL/GenBank/DDBJ databases">
        <title>Genome assemblies of Stephania.</title>
        <authorList>
            <person name="Yang L."/>
        </authorList>
    </citation>
    <scope>NUCLEOTIDE SEQUENCE [LARGE SCALE GENOMIC DNA]</scope>
    <source>
        <strain evidence="2">QJT</strain>
        <tissue evidence="2">Leaf</tissue>
    </source>
</reference>
<feature type="transmembrane region" description="Helical" evidence="1">
    <location>
        <begin position="239"/>
        <end position="257"/>
    </location>
</feature>
<accession>A0AAP0EQR8</accession>
<dbReference type="AlphaFoldDB" id="A0AAP0EQR8"/>
<keyword evidence="1" id="KW-0472">Membrane</keyword>
<name>A0AAP0EQR8_9MAGN</name>
<dbReference type="Proteomes" id="UP001417504">
    <property type="component" value="Unassembled WGS sequence"/>
</dbReference>